<proteinExistence type="inferred from homology"/>
<evidence type="ECO:0000256" key="1">
    <source>
        <dbReference type="ARBA" id="ARBA00005755"/>
    </source>
</evidence>
<keyword evidence="4 7" id="KW-0239">DNA-directed DNA polymerase</keyword>
<evidence type="ECO:0000256" key="6">
    <source>
        <dbReference type="ARBA" id="ARBA00049244"/>
    </source>
</evidence>
<protein>
    <recommendedName>
        <fullName evidence="7">DNA polymerase</fullName>
        <ecNumber evidence="7">2.7.7.7</ecNumber>
    </recommendedName>
</protein>
<evidence type="ECO:0000259" key="9">
    <source>
        <dbReference type="Pfam" id="PF03104"/>
    </source>
</evidence>
<evidence type="ECO:0000313" key="10">
    <source>
        <dbReference type="EMBL" id="EAT11843.1"/>
    </source>
</evidence>
<dbReference type="SUPFAM" id="SSF56672">
    <property type="entry name" value="DNA/RNA polymerases"/>
    <property type="match status" value="1"/>
</dbReference>
<keyword evidence="7" id="KW-0235">DNA replication</keyword>
<dbReference type="GO" id="GO:0000166">
    <property type="term" value="F:nucleotide binding"/>
    <property type="evidence" value="ECO:0007669"/>
    <property type="project" value="InterPro"/>
</dbReference>
<dbReference type="Gene3D" id="3.30.420.10">
    <property type="entry name" value="Ribonuclease H-like superfamily/Ribonuclease H"/>
    <property type="match status" value="1"/>
</dbReference>
<dbReference type="Pfam" id="PF00136">
    <property type="entry name" value="DNA_pol_B"/>
    <property type="match status" value="1"/>
</dbReference>
<dbReference type="SUPFAM" id="SSF53098">
    <property type="entry name" value="Ribonuclease H-like"/>
    <property type="match status" value="1"/>
</dbReference>
<comment type="catalytic activity">
    <reaction evidence="6 7">
        <text>DNA(n) + a 2'-deoxyribonucleoside 5'-triphosphate = DNA(n+1) + diphosphate</text>
        <dbReference type="Rhea" id="RHEA:22508"/>
        <dbReference type="Rhea" id="RHEA-COMP:17339"/>
        <dbReference type="Rhea" id="RHEA-COMP:17340"/>
        <dbReference type="ChEBI" id="CHEBI:33019"/>
        <dbReference type="ChEBI" id="CHEBI:61560"/>
        <dbReference type="ChEBI" id="CHEBI:173112"/>
        <dbReference type="EC" id="2.7.7.7"/>
    </reaction>
</comment>
<dbReference type="InterPro" id="IPR042087">
    <property type="entry name" value="DNA_pol_B_thumb"/>
</dbReference>
<organism evidence="10 11">
    <name type="scientific">Bermanella marisrubri</name>
    <dbReference type="NCBI Taxonomy" id="207949"/>
    <lineage>
        <taxon>Bacteria</taxon>
        <taxon>Pseudomonadati</taxon>
        <taxon>Pseudomonadota</taxon>
        <taxon>Gammaproteobacteria</taxon>
        <taxon>Oceanospirillales</taxon>
        <taxon>Oceanospirillaceae</taxon>
        <taxon>Bermanella</taxon>
    </lineage>
</organism>
<dbReference type="Gene3D" id="2.40.50.590">
    <property type="match status" value="1"/>
</dbReference>
<dbReference type="CDD" id="cd05784">
    <property type="entry name" value="DNA_polB_II_exo"/>
    <property type="match status" value="1"/>
</dbReference>
<dbReference type="CDD" id="cd05537">
    <property type="entry name" value="POLBc_Pol_II"/>
    <property type="match status" value="1"/>
</dbReference>
<dbReference type="STRING" id="207949.RED65_13817"/>
<dbReference type="GO" id="GO:0003887">
    <property type="term" value="F:DNA-directed DNA polymerase activity"/>
    <property type="evidence" value="ECO:0007669"/>
    <property type="project" value="UniProtKB-KW"/>
</dbReference>
<dbReference type="Gene3D" id="3.90.1600.10">
    <property type="entry name" value="Palm domain of DNA polymerase"/>
    <property type="match status" value="2"/>
</dbReference>
<evidence type="ECO:0000256" key="5">
    <source>
        <dbReference type="ARBA" id="ARBA00023125"/>
    </source>
</evidence>
<dbReference type="EC" id="2.7.7.7" evidence="7"/>
<gene>
    <name evidence="10" type="ORF">RED65_13817</name>
</gene>
<dbReference type="InterPro" id="IPR017964">
    <property type="entry name" value="DNA-dir_DNA_pol_B_CS"/>
</dbReference>
<dbReference type="InterPro" id="IPR006134">
    <property type="entry name" value="DNA-dir_DNA_pol_B_multi_dom"/>
</dbReference>
<evidence type="ECO:0000256" key="2">
    <source>
        <dbReference type="ARBA" id="ARBA00022679"/>
    </source>
</evidence>
<dbReference type="GO" id="GO:0009432">
    <property type="term" value="P:SOS response"/>
    <property type="evidence" value="ECO:0007669"/>
    <property type="project" value="TreeGrafter"/>
</dbReference>
<dbReference type="PANTHER" id="PTHR10322">
    <property type="entry name" value="DNA POLYMERASE CATALYTIC SUBUNIT"/>
    <property type="match status" value="1"/>
</dbReference>
<dbReference type="GO" id="GO:0008296">
    <property type="term" value="F:3'-5'-DNA exonuclease activity"/>
    <property type="evidence" value="ECO:0007669"/>
    <property type="project" value="TreeGrafter"/>
</dbReference>
<comment type="similarity">
    <text evidence="1 7">Belongs to the DNA polymerase type-B family.</text>
</comment>
<dbReference type="EMBL" id="AAQH01000012">
    <property type="protein sequence ID" value="EAT11843.1"/>
    <property type="molecule type" value="Genomic_DNA"/>
</dbReference>
<dbReference type="PANTHER" id="PTHR10322:SF23">
    <property type="entry name" value="DNA POLYMERASE DELTA CATALYTIC SUBUNIT"/>
    <property type="match status" value="1"/>
</dbReference>
<reference evidence="10 11" key="1">
    <citation type="submission" date="2006-03" db="EMBL/GenBank/DDBJ databases">
        <authorList>
            <person name="Pinhassi J."/>
            <person name="Pedros-Alio C."/>
            <person name="Ferriera S."/>
            <person name="Johnson J."/>
            <person name="Kravitz S."/>
            <person name="Halpern A."/>
            <person name="Remington K."/>
            <person name="Beeson K."/>
            <person name="Tran B."/>
            <person name="Rogers Y.-H."/>
            <person name="Friedman R."/>
            <person name="Venter J.C."/>
        </authorList>
    </citation>
    <scope>NUCLEOTIDE SEQUENCE [LARGE SCALE GENOMIC DNA]</scope>
    <source>
        <strain evidence="10 11">RED65</strain>
    </source>
</reference>
<dbReference type="PROSITE" id="PS00116">
    <property type="entry name" value="DNA_POLYMERASE_B"/>
    <property type="match status" value="1"/>
</dbReference>
<dbReference type="InterPro" id="IPR006133">
    <property type="entry name" value="DNA-dir_DNA_pol_B_exonuc"/>
</dbReference>
<feature type="domain" description="DNA-directed DNA polymerase family B exonuclease" evidence="9">
    <location>
        <begin position="97"/>
        <end position="290"/>
    </location>
</feature>
<comment type="caution">
    <text evidence="10">The sequence shown here is derived from an EMBL/GenBank/DDBJ whole genome shotgun (WGS) entry which is preliminary data.</text>
</comment>
<dbReference type="AlphaFoldDB" id="Q1N131"/>
<dbReference type="FunFam" id="3.90.1600.10:FF:000030">
    <property type="entry name" value="DNA polymerase II"/>
    <property type="match status" value="1"/>
</dbReference>
<evidence type="ECO:0000256" key="4">
    <source>
        <dbReference type="ARBA" id="ARBA00022932"/>
    </source>
</evidence>
<accession>Q1N131</accession>
<evidence type="ECO:0000313" key="11">
    <source>
        <dbReference type="Proteomes" id="UP000004263"/>
    </source>
</evidence>
<evidence type="ECO:0000256" key="3">
    <source>
        <dbReference type="ARBA" id="ARBA00022695"/>
    </source>
</evidence>
<dbReference type="NCBIfam" id="NF004421">
    <property type="entry name" value="PRK05762.1-2"/>
    <property type="match status" value="1"/>
</dbReference>
<dbReference type="RefSeq" id="WP_007017936.1">
    <property type="nucleotide sequence ID" value="NZ_CH724115.1"/>
</dbReference>
<dbReference type="Gene3D" id="1.10.287.690">
    <property type="entry name" value="Helix hairpin bin"/>
    <property type="match status" value="1"/>
</dbReference>
<dbReference type="InterPro" id="IPR023211">
    <property type="entry name" value="DNA_pol_palm_dom_sf"/>
</dbReference>
<dbReference type="SMART" id="SM00486">
    <property type="entry name" value="POLBc"/>
    <property type="match status" value="1"/>
</dbReference>
<keyword evidence="5 7" id="KW-0238">DNA-binding</keyword>
<dbReference type="PRINTS" id="PR00106">
    <property type="entry name" value="DNAPOLB"/>
</dbReference>
<dbReference type="Gene3D" id="1.10.132.60">
    <property type="entry name" value="DNA polymerase family B, C-terminal domain"/>
    <property type="match status" value="1"/>
</dbReference>
<evidence type="ECO:0000256" key="7">
    <source>
        <dbReference type="RuleBase" id="RU000442"/>
    </source>
</evidence>
<dbReference type="Pfam" id="PF03104">
    <property type="entry name" value="DNA_pol_B_exo1"/>
    <property type="match status" value="1"/>
</dbReference>
<dbReference type="HOGENOM" id="CLU_018487_0_0_6"/>
<dbReference type="InterPro" id="IPR036397">
    <property type="entry name" value="RNaseH_sf"/>
</dbReference>
<feature type="domain" description="DNA-directed DNA polymerase family B multifunctional" evidence="8">
    <location>
        <begin position="374"/>
        <end position="774"/>
    </location>
</feature>
<dbReference type="GO" id="GO:0003677">
    <property type="term" value="F:DNA binding"/>
    <property type="evidence" value="ECO:0007669"/>
    <property type="project" value="UniProtKB-KW"/>
</dbReference>
<dbReference type="InterPro" id="IPR012337">
    <property type="entry name" value="RNaseH-like_sf"/>
</dbReference>
<keyword evidence="3 7" id="KW-0548">Nucleotidyltransferase</keyword>
<dbReference type="InterPro" id="IPR006172">
    <property type="entry name" value="DNA-dir_DNA_pol_B"/>
</dbReference>
<keyword evidence="2 7" id="KW-0808">Transferase</keyword>
<dbReference type="OrthoDB" id="5807460at2"/>
<keyword evidence="11" id="KW-1185">Reference proteome</keyword>
<evidence type="ECO:0000259" key="8">
    <source>
        <dbReference type="Pfam" id="PF00136"/>
    </source>
</evidence>
<sequence>MEGFILSEHSFDRDEQLVLRYWLKTQSGPIFIEFPQHEAVVFCRQSDVKKLPTWLGHRHSNLALKHFDDSPIAAIYCSSLKILNAVRRYAQQNGITLWEDDIKPTSRFLMERSIKGGLYFDEQHTALEYKNPRIQPYNFIPNFSYISFDIETTMPTRKVSEKLLSIAFVYEDSSERKEMVYMLGDPSSSTQQLIFFKNIRSLLIASNQLISEWDPDLLLGWNVVNFDVSVLHRLYREHGLEMLWGRQQSSLNIRQGQNGFNFVDIPGRCILDGIDSLKNASYHFESFALDFVAHQLLDKGKIIEGFDGDMSDRGHAITELFHHNKAALAQYNINDCQLVIDVFKETQLIDYLVKRSFLTGHRLDRVGGSVAAFEFLYLPKLHRAGYIAPNLGEGFDGFKAPGGLVLDSKPGLYKDVLVLDFKSLYPSIIRTFKIDPLGLIEGLKAQQEGHSEDCIAGFHDAFFHREKHFLPNIITQLWAERDLAKKRNDAAQSYAIKIIMNSFYGILGSTGCRFFDARLASSITERGHSIINQSATWIEQQGFQVIYGDTDSVFVSLHTGNGNIIDVDHSIAQQIGNQLSDGLNQYWRHKLQHEFGLDSHLEIEFENHYGDFLMPTIRGSDKGSKKRYAGLLSSGELVFKGLEAVRSDWTELAKHIQKELYRLVFEGKDYHVFIQSTVQELLQGKWDHALVYKKRIRKPLNHYKKNIPPQIQAAIAAEPIYQKRNQINPYENGGWIRYVITQQGPMALECANNLPLDYEHYVDKQIAPVVDSILYFLDERFEQIRSPQQDIFGEF</sequence>
<dbReference type="GO" id="GO:0045004">
    <property type="term" value="P:DNA replication proofreading"/>
    <property type="evidence" value="ECO:0007669"/>
    <property type="project" value="TreeGrafter"/>
</dbReference>
<name>Q1N131_9GAMM</name>
<dbReference type="Proteomes" id="UP000004263">
    <property type="component" value="Unassembled WGS sequence"/>
</dbReference>
<dbReference type="InterPro" id="IPR043502">
    <property type="entry name" value="DNA/RNA_pol_sf"/>
</dbReference>
<dbReference type="InterPro" id="IPR050240">
    <property type="entry name" value="DNA_pol_type-B"/>
</dbReference>